<comment type="caution">
    <text evidence="2">The sequence shown here is derived from an EMBL/GenBank/DDBJ whole genome shotgun (WGS) entry which is preliminary data.</text>
</comment>
<sequence>MGSLDSWVPIHSTTLRERGHPDGDGGEGDSAGGPHPARNIAGAWPTLVIEAGVTESMAQLRLDMQWWFRASDHQVKIVIIIKLNRDNNQIILEKYQETPTSARLGATTTRASIVQTNGVLPEPQQRINITRNVGTPPSYHVARGALILSFRLLFLRDPGPDEGDIVLGVPELQIYAARVWAILGE</sequence>
<feature type="compositionally biased region" description="Basic and acidic residues" evidence="1">
    <location>
        <begin position="14"/>
        <end position="23"/>
    </location>
</feature>
<protein>
    <submittedName>
        <fullName evidence="2">Uncharacterized protein</fullName>
    </submittedName>
</protein>
<dbReference type="EMBL" id="MU032344">
    <property type="protein sequence ID" value="KAF3770571.1"/>
    <property type="molecule type" value="Genomic_DNA"/>
</dbReference>
<dbReference type="AlphaFoldDB" id="A0A9P5CUP3"/>
<feature type="region of interest" description="Disordered" evidence="1">
    <location>
        <begin position="14"/>
        <end position="39"/>
    </location>
</feature>
<proteinExistence type="predicted"/>
<evidence type="ECO:0000313" key="3">
    <source>
        <dbReference type="Proteomes" id="UP000803844"/>
    </source>
</evidence>
<dbReference type="OrthoDB" id="76567at2759"/>
<evidence type="ECO:0000313" key="2">
    <source>
        <dbReference type="EMBL" id="KAF3770571.1"/>
    </source>
</evidence>
<evidence type="ECO:0000256" key="1">
    <source>
        <dbReference type="SAM" id="MobiDB-lite"/>
    </source>
</evidence>
<accession>A0A9P5CUP3</accession>
<reference evidence="2" key="1">
    <citation type="journal article" date="2020" name="Phytopathology">
        <title>Genome sequence of the chestnut blight fungus Cryphonectria parasitica EP155: A fundamental resource for an archetypical invasive plant pathogen.</title>
        <authorList>
            <person name="Crouch J.A."/>
            <person name="Dawe A."/>
            <person name="Aerts A."/>
            <person name="Barry K."/>
            <person name="Churchill A.C.L."/>
            <person name="Grimwood J."/>
            <person name="Hillman B."/>
            <person name="Milgroom M.G."/>
            <person name="Pangilinan J."/>
            <person name="Smith M."/>
            <person name="Salamov A."/>
            <person name="Schmutz J."/>
            <person name="Yadav J."/>
            <person name="Grigoriev I.V."/>
            <person name="Nuss D."/>
        </authorList>
    </citation>
    <scope>NUCLEOTIDE SEQUENCE</scope>
    <source>
        <strain evidence="2">EP155</strain>
    </source>
</reference>
<dbReference type="RefSeq" id="XP_040781532.1">
    <property type="nucleotide sequence ID" value="XM_040916489.1"/>
</dbReference>
<keyword evidence="3" id="KW-1185">Reference proteome</keyword>
<gene>
    <name evidence="2" type="ORF">M406DRAFT_247864</name>
</gene>
<dbReference type="Proteomes" id="UP000803844">
    <property type="component" value="Unassembled WGS sequence"/>
</dbReference>
<organism evidence="2 3">
    <name type="scientific">Cryphonectria parasitica (strain ATCC 38755 / EP155)</name>
    <dbReference type="NCBI Taxonomy" id="660469"/>
    <lineage>
        <taxon>Eukaryota</taxon>
        <taxon>Fungi</taxon>
        <taxon>Dikarya</taxon>
        <taxon>Ascomycota</taxon>
        <taxon>Pezizomycotina</taxon>
        <taxon>Sordariomycetes</taxon>
        <taxon>Sordariomycetidae</taxon>
        <taxon>Diaporthales</taxon>
        <taxon>Cryphonectriaceae</taxon>
        <taxon>Cryphonectria-Endothia species complex</taxon>
        <taxon>Cryphonectria</taxon>
    </lineage>
</organism>
<name>A0A9P5CUP3_CRYP1</name>
<dbReference type="GeneID" id="63833618"/>